<gene>
    <name evidence="1" type="ORF">TCM_010725</name>
</gene>
<dbReference type="EMBL" id="CM001880">
    <property type="protein sequence ID" value="EOY00800.1"/>
    <property type="molecule type" value="Genomic_DNA"/>
</dbReference>
<protein>
    <recommendedName>
        <fullName evidence="3">MULE transposase domain-containing protein</fullName>
    </recommendedName>
</protein>
<sequence length="270" mass="30979">MTFTERLAAQFRSRCASNQLVTCVQQMQRSGETVQGVIAFSNENVTLEDNTAMLEGDNVMLEDNTTFDERNEDLFPVGEDRFDDNSDDGLDEWHDERSNEDWLYDRDVQCDDPIYNNAIADENGDSFPWSCKARYEVGYKDKACKFSVSATKLPEGGEYWQVWMLHKANGVALRPKDIIGEMRVQWGLEYLYVTAVATDEAERFKYCFWAYRACIWGFRDVIRPTVAIDTTHLKGRFKGVLLVAVCKDANECIYPVAFGIGHVEDEDSWT</sequence>
<dbReference type="PANTHER" id="PTHR31973">
    <property type="entry name" value="POLYPROTEIN, PUTATIVE-RELATED"/>
    <property type="match status" value="1"/>
</dbReference>
<dbReference type="Gramene" id="EOY00800">
    <property type="protein sequence ID" value="EOY00800"/>
    <property type="gene ID" value="TCM_010725"/>
</dbReference>
<dbReference type="AlphaFoldDB" id="A0A061E723"/>
<keyword evidence="2" id="KW-1185">Reference proteome</keyword>
<dbReference type="HOGENOM" id="CLU_1032144_0_0_1"/>
<name>A0A061E723_THECC</name>
<dbReference type="InParanoid" id="A0A061E723"/>
<evidence type="ECO:0000313" key="2">
    <source>
        <dbReference type="Proteomes" id="UP000026915"/>
    </source>
</evidence>
<dbReference type="PANTHER" id="PTHR31973:SF195">
    <property type="entry name" value="MUDR FAMILY TRANSPOSASE"/>
    <property type="match status" value="1"/>
</dbReference>
<organism evidence="1 2">
    <name type="scientific">Theobroma cacao</name>
    <name type="common">Cacao</name>
    <name type="synonym">Cocoa</name>
    <dbReference type="NCBI Taxonomy" id="3641"/>
    <lineage>
        <taxon>Eukaryota</taxon>
        <taxon>Viridiplantae</taxon>
        <taxon>Streptophyta</taxon>
        <taxon>Embryophyta</taxon>
        <taxon>Tracheophyta</taxon>
        <taxon>Spermatophyta</taxon>
        <taxon>Magnoliopsida</taxon>
        <taxon>eudicotyledons</taxon>
        <taxon>Gunneridae</taxon>
        <taxon>Pentapetalae</taxon>
        <taxon>rosids</taxon>
        <taxon>malvids</taxon>
        <taxon>Malvales</taxon>
        <taxon>Malvaceae</taxon>
        <taxon>Byttnerioideae</taxon>
        <taxon>Theobroma</taxon>
    </lineage>
</organism>
<dbReference type="STRING" id="3641.A0A061E723"/>
<accession>A0A061E723</accession>
<dbReference type="Proteomes" id="UP000026915">
    <property type="component" value="Chromosome 2"/>
</dbReference>
<proteinExistence type="predicted"/>
<evidence type="ECO:0000313" key="1">
    <source>
        <dbReference type="EMBL" id="EOY00800.1"/>
    </source>
</evidence>
<evidence type="ECO:0008006" key="3">
    <source>
        <dbReference type="Google" id="ProtNLM"/>
    </source>
</evidence>
<reference evidence="1 2" key="1">
    <citation type="journal article" date="2013" name="Genome Biol.">
        <title>The genome sequence of the most widely cultivated cacao type and its use to identify candidate genes regulating pod color.</title>
        <authorList>
            <person name="Motamayor J.C."/>
            <person name="Mockaitis K."/>
            <person name="Schmutz J."/>
            <person name="Haiminen N."/>
            <person name="Iii D.L."/>
            <person name="Cornejo O."/>
            <person name="Findley S.D."/>
            <person name="Zheng P."/>
            <person name="Utro F."/>
            <person name="Royaert S."/>
            <person name="Saski C."/>
            <person name="Jenkins J."/>
            <person name="Podicheti R."/>
            <person name="Zhao M."/>
            <person name="Scheffler B.E."/>
            <person name="Stack J.C."/>
            <person name="Feltus F.A."/>
            <person name="Mustiga G.M."/>
            <person name="Amores F."/>
            <person name="Phillips W."/>
            <person name="Marelli J.P."/>
            <person name="May G.D."/>
            <person name="Shapiro H."/>
            <person name="Ma J."/>
            <person name="Bustamante C.D."/>
            <person name="Schnell R.J."/>
            <person name="Main D."/>
            <person name="Gilbert D."/>
            <person name="Parida L."/>
            <person name="Kuhn D.N."/>
        </authorList>
    </citation>
    <scope>NUCLEOTIDE SEQUENCE [LARGE SCALE GENOMIC DNA]</scope>
    <source>
        <strain evidence="2">cv. Matina 1-6</strain>
    </source>
</reference>